<dbReference type="EMBL" id="VDEM01000172">
    <property type="protein sequence ID" value="KAF0821172.1"/>
    <property type="molecule type" value="Genomic_DNA"/>
</dbReference>
<evidence type="ECO:0000313" key="2">
    <source>
        <dbReference type="Proteomes" id="UP000465778"/>
    </source>
</evidence>
<protein>
    <submittedName>
        <fullName evidence="1">Mobile element protein</fullName>
    </submittedName>
</protein>
<gene>
    <name evidence="1" type="ORF">KIS1582_5146</name>
</gene>
<dbReference type="InterPro" id="IPR029261">
    <property type="entry name" value="Transposase_Znf"/>
</dbReference>
<dbReference type="OrthoDB" id="6197054at2"/>
<evidence type="ECO:0000313" key="1">
    <source>
        <dbReference type="EMBL" id="KAF0821172.1"/>
    </source>
</evidence>
<dbReference type="Proteomes" id="UP000465778">
    <property type="component" value="Unassembled WGS sequence"/>
</dbReference>
<accession>A0A380Y7X3</accession>
<dbReference type="Pfam" id="PF14690">
    <property type="entry name" value="Zn_ribbon_ISL3"/>
    <property type="match status" value="1"/>
</dbReference>
<organism evidence="1 2">
    <name type="scientific">Cytobacillus firmus</name>
    <name type="common">Bacillus firmus</name>
    <dbReference type="NCBI Taxonomy" id="1399"/>
    <lineage>
        <taxon>Bacteria</taxon>
        <taxon>Bacillati</taxon>
        <taxon>Bacillota</taxon>
        <taxon>Bacilli</taxon>
        <taxon>Bacillales</taxon>
        <taxon>Bacillaceae</taxon>
        <taxon>Cytobacillus</taxon>
    </lineage>
</organism>
<reference evidence="1 2" key="1">
    <citation type="journal article" date="2020" name="G3 (Bethesda)">
        <title>Whole Genome Sequencing and Comparative Genomics of Two Nematicidal Bacillus Strains Reveals a Wide Range of Possible Virulence Factors.</title>
        <authorList>
            <person name="Susic N."/>
            <person name="Janezic S."/>
            <person name="Rupnik M."/>
            <person name="Geric Stare B."/>
        </authorList>
    </citation>
    <scope>NUCLEOTIDE SEQUENCE [LARGE SCALE GENOMIC DNA]</scope>
    <source>
        <strain evidence="1 2">I-1582</strain>
    </source>
</reference>
<dbReference type="RefSeq" id="WP_061794431.1">
    <property type="nucleotide sequence ID" value="NZ_JABVDD010000151.1"/>
</dbReference>
<sequence length="156" mass="17455">MISWLSPDPHLELIHVSSSSESDSLLLTVQSTLSSVSCPKCNKITSKIHSRYARIIQDLPVSGQPVELHLLSRKWFCDKADCSVRIFTERYEGISANGRRTFRAEELLRKIAFSTSCLAAEKVAHAAHIPVSHDTLLAIVRRTELNPEVSPFPRFG</sequence>
<dbReference type="AlphaFoldDB" id="A0A380Y7X3"/>
<dbReference type="GeneID" id="67526117"/>
<proteinExistence type="predicted"/>
<comment type="caution">
    <text evidence="1">The sequence shown here is derived from an EMBL/GenBank/DDBJ whole genome shotgun (WGS) entry which is preliminary data.</text>
</comment>
<name>A0A380Y7X3_CYTFI</name>